<sequence length="309" mass="33914">MSVNKNPTDTKVAAVASDPPSYTDATSSTVPVYGDGNVFTDQPTMSYTATSPEPYTPRKKGWMTGIFDCFVEPASSAKALCCPCVSYAQTRHRLHAPNTPAPVLSTPCLGYCLVMSCFPGAEFIFGFMQRGDIRNRLHIDHSLPKGTVSPASTSGEPGRTRVFESMDSAGGCVDDFWRHFFCAPCSLAQEDREVSRWEREVAGGEGWCDEDEELGGFRGVETTRGEEGISEEGERLLGCERVPFPFVYSSFSLSLLGITIGQGGSVGRLVGWFGRMGCRASAFSTRIISLLLFLSRCFFFFFLRSHSFY</sequence>
<gene>
    <name evidence="3" type="ORF">GSTUM_00001686001</name>
</gene>
<dbReference type="RefSeq" id="XP_002835776.1">
    <property type="nucleotide sequence ID" value="XM_002835730.1"/>
</dbReference>
<feature type="transmembrane region" description="Helical" evidence="2">
    <location>
        <begin position="246"/>
        <end position="271"/>
    </location>
</feature>
<name>D5G5Z0_TUBMM</name>
<dbReference type="AlphaFoldDB" id="D5G5Z0"/>
<organism evidence="3 4">
    <name type="scientific">Tuber melanosporum (strain Mel28)</name>
    <name type="common">Perigord black truffle</name>
    <dbReference type="NCBI Taxonomy" id="656061"/>
    <lineage>
        <taxon>Eukaryota</taxon>
        <taxon>Fungi</taxon>
        <taxon>Dikarya</taxon>
        <taxon>Ascomycota</taxon>
        <taxon>Pezizomycotina</taxon>
        <taxon>Pezizomycetes</taxon>
        <taxon>Pezizales</taxon>
        <taxon>Tuberaceae</taxon>
        <taxon>Tuber</taxon>
    </lineage>
</organism>
<dbReference type="EMBL" id="FN430005">
    <property type="protein sequence ID" value="CAZ79933.1"/>
    <property type="molecule type" value="Genomic_DNA"/>
</dbReference>
<keyword evidence="2" id="KW-0812">Transmembrane</keyword>
<dbReference type="InterPro" id="IPR006461">
    <property type="entry name" value="PLAC_motif_containing"/>
</dbReference>
<accession>D5G5Z0</accession>
<dbReference type="Proteomes" id="UP000006911">
    <property type="component" value="Unassembled WGS sequence"/>
</dbReference>
<reference evidence="3 4" key="1">
    <citation type="journal article" date="2010" name="Nature">
        <title>Perigord black truffle genome uncovers evolutionary origins and mechanisms of symbiosis.</title>
        <authorList>
            <person name="Martin F."/>
            <person name="Kohler A."/>
            <person name="Murat C."/>
            <person name="Balestrini R."/>
            <person name="Coutinho P.M."/>
            <person name="Jaillon O."/>
            <person name="Montanini B."/>
            <person name="Morin E."/>
            <person name="Noel B."/>
            <person name="Percudani R."/>
            <person name="Porcel B."/>
            <person name="Rubini A."/>
            <person name="Amicucci A."/>
            <person name="Amselem J."/>
            <person name="Anthouard V."/>
            <person name="Arcioni S."/>
            <person name="Artiguenave F."/>
            <person name="Aury J.M."/>
            <person name="Ballario P."/>
            <person name="Bolchi A."/>
            <person name="Brenna A."/>
            <person name="Brun A."/>
            <person name="Buee M."/>
            <person name="Cantarel B."/>
            <person name="Chevalier G."/>
            <person name="Couloux A."/>
            <person name="Da Silva C."/>
            <person name="Denoeud F."/>
            <person name="Duplessis S."/>
            <person name="Ghignone S."/>
            <person name="Hilselberger B."/>
            <person name="Iotti M."/>
            <person name="Marcais B."/>
            <person name="Mello A."/>
            <person name="Miranda M."/>
            <person name="Pacioni G."/>
            <person name="Quesneville H."/>
            <person name="Riccioni C."/>
            <person name="Ruotolo R."/>
            <person name="Splivallo R."/>
            <person name="Stocchi V."/>
            <person name="Tisserant E."/>
            <person name="Viscomi A.R."/>
            <person name="Zambonelli A."/>
            <person name="Zampieri E."/>
            <person name="Henrissat B."/>
            <person name="Lebrun M.H."/>
            <person name="Paolocci F."/>
            <person name="Bonfante P."/>
            <person name="Ottonello S."/>
            <person name="Wincker P."/>
        </authorList>
    </citation>
    <scope>NUCLEOTIDE SEQUENCE [LARGE SCALE GENOMIC DNA]</scope>
    <source>
        <strain evidence="3 4">Mel28</strain>
    </source>
</reference>
<dbReference type="PANTHER" id="PTHR15907">
    <property type="entry name" value="DUF614 FAMILY PROTEIN-RELATED"/>
    <property type="match status" value="1"/>
</dbReference>
<evidence type="ECO:0000256" key="2">
    <source>
        <dbReference type="SAM" id="Phobius"/>
    </source>
</evidence>
<dbReference type="InParanoid" id="D5G5Z0"/>
<dbReference type="STRING" id="656061.D5G5Z0"/>
<dbReference type="GeneID" id="9187635"/>
<dbReference type="KEGG" id="tml:GSTUM_00001686001"/>
<keyword evidence="2" id="KW-1133">Transmembrane helix</keyword>
<protein>
    <submittedName>
        <fullName evidence="3">(Perigord truffle) hypothetical protein</fullName>
    </submittedName>
</protein>
<evidence type="ECO:0000313" key="3">
    <source>
        <dbReference type="EMBL" id="CAZ79933.1"/>
    </source>
</evidence>
<evidence type="ECO:0000313" key="4">
    <source>
        <dbReference type="Proteomes" id="UP000006911"/>
    </source>
</evidence>
<dbReference type="Pfam" id="PF04749">
    <property type="entry name" value="PLAC8"/>
    <property type="match status" value="1"/>
</dbReference>
<dbReference type="OMA" id="CERVPFP"/>
<feature type="region of interest" description="Disordered" evidence="1">
    <location>
        <begin position="1"/>
        <end position="20"/>
    </location>
</feature>
<dbReference type="HOGENOM" id="CLU_900769_0_0_1"/>
<keyword evidence="2" id="KW-0472">Membrane</keyword>
<evidence type="ECO:0000256" key="1">
    <source>
        <dbReference type="SAM" id="MobiDB-lite"/>
    </source>
</evidence>
<feature type="transmembrane region" description="Helical" evidence="2">
    <location>
        <begin position="283"/>
        <end position="303"/>
    </location>
</feature>
<proteinExistence type="predicted"/>
<keyword evidence="4" id="KW-1185">Reference proteome</keyword>